<evidence type="ECO:0000256" key="1">
    <source>
        <dbReference type="ARBA" id="ARBA00004123"/>
    </source>
</evidence>
<comment type="subcellular location">
    <subcellularLocation>
        <location evidence="1">Nucleus</location>
    </subcellularLocation>
</comment>
<name>A0A9Q0CDQ4_9POAL</name>
<evidence type="ECO:0000259" key="12">
    <source>
        <dbReference type="PROSITE" id="PS51805"/>
    </source>
</evidence>
<proteinExistence type="predicted"/>
<evidence type="ECO:0000313" key="13">
    <source>
        <dbReference type="EMBL" id="KAJ1691639.1"/>
    </source>
</evidence>
<evidence type="ECO:0000256" key="10">
    <source>
        <dbReference type="SAM" id="MobiDB-lite"/>
    </source>
</evidence>
<dbReference type="PANTHER" id="PTHR13763:SF6">
    <property type="entry name" value="OS05G0486600 PROTEIN"/>
    <property type="match status" value="1"/>
</dbReference>
<feature type="region of interest" description="Disordered" evidence="10">
    <location>
        <begin position="179"/>
        <end position="206"/>
    </location>
</feature>
<keyword evidence="6" id="KW-0862">Zinc</keyword>
<keyword evidence="14" id="KW-1185">Reference proteome</keyword>
<evidence type="ECO:0000256" key="5">
    <source>
        <dbReference type="ARBA" id="ARBA00022771"/>
    </source>
</evidence>
<feature type="region of interest" description="Disordered" evidence="10">
    <location>
        <begin position="402"/>
        <end position="425"/>
    </location>
</feature>
<dbReference type="AlphaFoldDB" id="A0A9Q0CDQ4"/>
<dbReference type="OrthoDB" id="6105938at2759"/>
<dbReference type="Gene3D" id="3.30.40.10">
    <property type="entry name" value="Zinc/RING finger domain, C3HC4 (zinc finger)"/>
    <property type="match status" value="2"/>
</dbReference>
<evidence type="ECO:0000256" key="7">
    <source>
        <dbReference type="ARBA" id="ARBA00023204"/>
    </source>
</evidence>
<dbReference type="Proteomes" id="UP001151287">
    <property type="component" value="Unassembled WGS sequence"/>
</dbReference>
<dbReference type="PROSITE" id="PS00518">
    <property type="entry name" value="ZF_RING_1"/>
    <property type="match status" value="1"/>
</dbReference>
<dbReference type="InterPro" id="IPR034732">
    <property type="entry name" value="EPHD"/>
</dbReference>
<dbReference type="SMART" id="SM00184">
    <property type="entry name" value="RING"/>
    <property type="match status" value="1"/>
</dbReference>
<keyword evidence="5 9" id="KW-0863">Zinc-finger</keyword>
<evidence type="ECO:0000256" key="6">
    <source>
        <dbReference type="ARBA" id="ARBA00022833"/>
    </source>
</evidence>
<dbReference type="PROSITE" id="PS50089">
    <property type="entry name" value="ZF_RING_2"/>
    <property type="match status" value="1"/>
</dbReference>
<accession>A0A9Q0CDQ4</accession>
<evidence type="ECO:0000256" key="8">
    <source>
        <dbReference type="ARBA" id="ARBA00023242"/>
    </source>
</evidence>
<dbReference type="InterPro" id="IPR017907">
    <property type="entry name" value="Znf_RING_CS"/>
</dbReference>
<keyword evidence="4" id="KW-0227">DNA damage</keyword>
<dbReference type="PROSITE" id="PS51805">
    <property type="entry name" value="EPHD"/>
    <property type="match status" value="1"/>
</dbReference>
<evidence type="ECO:0000313" key="14">
    <source>
        <dbReference type="Proteomes" id="UP001151287"/>
    </source>
</evidence>
<dbReference type="Pfam" id="PF13771">
    <property type="entry name" value="zf-HC5HC2H"/>
    <property type="match status" value="1"/>
</dbReference>
<feature type="region of interest" description="Disordered" evidence="10">
    <location>
        <begin position="110"/>
        <end position="143"/>
    </location>
</feature>
<sequence>MAIKPDPDGSSSSILSDLREMEAKLKCLVCKNLLQQPTWMTCGHVLCKHCIPKDMVSLCPICKARFLARNLKPARQIEEMLKKYQEIEASTKVPNRDNVSQVGTFAEDFGPILTPQSNQRGSTSMMNNPCQEDSTRNSKASSHCGDRVLIPPFPPGFEKRACELGIIGSPRAISAKLMREEPPKDSSAEVATSAKASATPGGSQVHGITMDNEFQLQQPNFNMRTKEACLKNSCSVPCMNPCTSRKKRTDREEWARPSAKRLKITSSRVPVNLFEDECIFCHSFRRDLKGFGELLCIQNGKLVAEVDSASKARVLYAHESCLDWSPRIYYKDDQIMNLKIEIGRTAKLICAKCGLKGAALGCFNEKCRKSYHPPCAYRILECRWDTENYCMLCPDHASEELPCDSGPTTSDTEANGNGSRTAERQQFNHLWKNANHQQNNHCSNRSD</sequence>
<dbReference type="CDD" id="cd15571">
    <property type="entry name" value="ePHD"/>
    <property type="match status" value="1"/>
</dbReference>
<feature type="domain" description="PHD-type" evidence="12">
    <location>
        <begin position="290"/>
        <end position="397"/>
    </location>
</feature>
<reference evidence="13" key="1">
    <citation type="journal article" date="2022" name="Cell">
        <title>Repeat-based holocentromeres influence genome architecture and karyotype evolution.</title>
        <authorList>
            <person name="Hofstatter P.G."/>
            <person name="Thangavel G."/>
            <person name="Lux T."/>
            <person name="Neumann P."/>
            <person name="Vondrak T."/>
            <person name="Novak P."/>
            <person name="Zhang M."/>
            <person name="Costa L."/>
            <person name="Castellani M."/>
            <person name="Scott A."/>
            <person name="Toegelov H."/>
            <person name="Fuchs J."/>
            <person name="Mata-Sucre Y."/>
            <person name="Dias Y."/>
            <person name="Vanzela A.L.L."/>
            <person name="Huettel B."/>
            <person name="Almeida C.C.S."/>
            <person name="Simkova H."/>
            <person name="Souza G."/>
            <person name="Pedrosa-Harand A."/>
            <person name="Macas J."/>
            <person name="Mayer K.F.X."/>
            <person name="Houben A."/>
            <person name="Marques A."/>
        </authorList>
    </citation>
    <scope>NUCLEOTIDE SEQUENCE</scope>
    <source>
        <strain evidence="13">RhyBre1mFocal</strain>
    </source>
</reference>
<dbReference type="EMBL" id="JAMQYH010000004">
    <property type="protein sequence ID" value="KAJ1691639.1"/>
    <property type="molecule type" value="Genomic_DNA"/>
</dbReference>
<evidence type="ECO:0000256" key="2">
    <source>
        <dbReference type="ARBA" id="ARBA00022723"/>
    </source>
</evidence>
<feature type="compositionally biased region" description="Polar residues" evidence="10">
    <location>
        <begin position="114"/>
        <end position="141"/>
    </location>
</feature>
<organism evidence="13 14">
    <name type="scientific">Rhynchospora breviuscula</name>
    <dbReference type="NCBI Taxonomy" id="2022672"/>
    <lineage>
        <taxon>Eukaryota</taxon>
        <taxon>Viridiplantae</taxon>
        <taxon>Streptophyta</taxon>
        <taxon>Embryophyta</taxon>
        <taxon>Tracheophyta</taxon>
        <taxon>Spermatophyta</taxon>
        <taxon>Magnoliopsida</taxon>
        <taxon>Liliopsida</taxon>
        <taxon>Poales</taxon>
        <taxon>Cyperaceae</taxon>
        <taxon>Cyperoideae</taxon>
        <taxon>Rhynchosporeae</taxon>
        <taxon>Rhynchospora</taxon>
    </lineage>
</organism>
<dbReference type="InterPro" id="IPR031099">
    <property type="entry name" value="BRCA1-associated"/>
</dbReference>
<dbReference type="InterPro" id="IPR013083">
    <property type="entry name" value="Znf_RING/FYVE/PHD"/>
</dbReference>
<keyword evidence="8" id="KW-0539">Nucleus</keyword>
<keyword evidence="2" id="KW-0479">Metal-binding</keyword>
<evidence type="ECO:0008006" key="15">
    <source>
        <dbReference type="Google" id="ProtNLM"/>
    </source>
</evidence>
<dbReference type="GO" id="GO:0045944">
    <property type="term" value="P:positive regulation of transcription by RNA polymerase II"/>
    <property type="evidence" value="ECO:0007669"/>
    <property type="project" value="TreeGrafter"/>
</dbReference>
<dbReference type="GO" id="GO:0005634">
    <property type="term" value="C:nucleus"/>
    <property type="evidence" value="ECO:0007669"/>
    <property type="project" value="UniProtKB-SubCell"/>
</dbReference>
<dbReference type="GO" id="GO:0004842">
    <property type="term" value="F:ubiquitin-protein transferase activity"/>
    <property type="evidence" value="ECO:0007669"/>
    <property type="project" value="TreeGrafter"/>
</dbReference>
<evidence type="ECO:0000256" key="3">
    <source>
        <dbReference type="ARBA" id="ARBA00022737"/>
    </source>
</evidence>
<evidence type="ECO:0000259" key="11">
    <source>
        <dbReference type="PROSITE" id="PS50089"/>
    </source>
</evidence>
<gene>
    <name evidence="13" type="ORF">LUZ63_015794</name>
</gene>
<comment type="caution">
    <text evidence="13">The sequence shown here is derived from an EMBL/GenBank/DDBJ whole genome shotgun (WGS) entry which is preliminary data.</text>
</comment>
<evidence type="ECO:0000256" key="9">
    <source>
        <dbReference type="PROSITE-ProRule" id="PRU00175"/>
    </source>
</evidence>
<evidence type="ECO:0000256" key="4">
    <source>
        <dbReference type="ARBA" id="ARBA00022763"/>
    </source>
</evidence>
<keyword evidence="3" id="KW-0677">Repeat</keyword>
<feature type="compositionally biased region" description="Polar residues" evidence="10">
    <location>
        <begin position="406"/>
        <end position="425"/>
    </location>
</feature>
<feature type="domain" description="RING-type" evidence="11">
    <location>
        <begin position="27"/>
        <end position="63"/>
    </location>
</feature>
<protein>
    <recommendedName>
        <fullName evidence="15">RING-type domain-containing protein</fullName>
    </recommendedName>
</protein>
<dbReference type="InterPro" id="IPR001841">
    <property type="entry name" value="Znf_RING"/>
</dbReference>
<dbReference type="SUPFAM" id="SSF57850">
    <property type="entry name" value="RING/U-box"/>
    <property type="match status" value="1"/>
</dbReference>
<dbReference type="GO" id="GO:0000724">
    <property type="term" value="P:double-strand break repair via homologous recombination"/>
    <property type="evidence" value="ECO:0007669"/>
    <property type="project" value="TreeGrafter"/>
</dbReference>
<keyword evidence="7" id="KW-0234">DNA repair</keyword>
<dbReference type="GO" id="GO:0008270">
    <property type="term" value="F:zinc ion binding"/>
    <property type="evidence" value="ECO:0007669"/>
    <property type="project" value="UniProtKB-KW"/>
</dbReference>
<dbReference type="PANTHER" id="PTHR13763">
    <property type="entry name" value="BREAST CANCER TYPE 1 SUSCEPTIBILITY PROTEIN BRCA1"/>
    <property type="match status" value="1"/>
</dbReference>